<dbReference type="Proteomes" id="UP000609802">
    <property type="component" value="Unassembled WGS sequence"/>
</dbReference>
<proteinExistence type="predicted"/>
<reference evidence="3" key="1">
    <citation type="journal article" date="2019" name="Int. J. Syst. Evol. Microbiol.">
        <title>The Global Catalogue of Microorganisms (GCM) 10K type strain sequencing project: providing services to taxonomists for standard genome sequencing and annotation.</title>
        <authorList>
            <consortium name="The Broad Institute Genomics Platform"/>
            <consortium name="The Broad Institute Genome Sequencing Center for Infectious Disease"/>
            <person name="Wu L."/>
            <person name="Ma J."/>
        </authorList>
    </citation>
    <scope>NUCLEOTIDE SEQUENCE [LARGE SCALE GENOMIC DNA]</scope>
    <source>
        <strain evidence="3">KCTC 42443</strain>
    </source>
</reference>
<comment type="caution">
    <text evidence="2">The sequence shown here is derived from an EMBL/GenBank/DDBJ whole genome shotgun (WGS) entry which is preliminary data.</text>
</comment>
<keyword evidence="3" id="KW-1185">Reference proteome</keyword>
<dbReference type="InterPro" id="IPR052514">
    <property type="entry name" value="SAM-dependent_MTase"/>
</dbReference>
<dbReference type="SUPFAM" id="SSF53335">
    <property type="entry name" value="S-adenosyl-L-methionine-dependent methyltransferases"/>
    <property type="match status" value="1"/>
</dbReference>
<evidence type="ECO:0000259" key="1">
    <source>
        <dbReference type="Pfam" id="PF05050"/>
    </source>
</evidence>
<dbReference type="Pfam" id="PF05050">
    <property type="entry name" value="Methyltransf_21"/>
    <property type="match status" value="1"/>
</dbReference>
<feature type="domain" description="Methyltransferase FkbM" evidence="1">
    <location>
        <begin position="50"/>
        <end position="191"/>
    </location>
</feature>
<evidence type="ECO:0000313" key="3">
    <source>
        <dbReference type="Proteomes" id="UP000609802"/>
    </source>
</evidence>
<dbReference type="EMBL" id="BNCH01000001">
    <property type="protein sequence ID" value="GHE85051.1"/>
    <property type="molecule type" value="Genomic_DNA"/>
</dbReference>
<organism evidence="2 3">
    <name type="scientific">Aliiroseovarius zhejiangensis</name>
    <dbReference type="NCBI Taxonomy" id="1632025"/>
    <lineage>
        <taxon>Bacteria</taxon>
        <taxon>Pseudomonadati</taxon>
        <taxon>Pseudomonadota</taxon>
        <taxon>Alphaproteobacteria</taxon>
        <taxon>Rhodobacterales</taxon>
        <taxon>Paracoccaceae</taxon>
        <taxon>Aliiroseovarius</taxon>
    </lineage>
</organism>
<gene>
    <name evidence="2" type="ORF">GCM10016455_00130</name>
</gene>
<evidence type="ECO:0000313" key="2">
    <source>
        <dbReference type="EMBL" id="GHE85051.1"/>
    </source>
</evidence>
<dbReference type="InterPro" id="IPR006342">
    <property type="entry name" value="FkbM_mtfrase"/>
</dbReference>
<dbReference type="RefSeq" id="WP_191284439.1">
    <property type="nucleotide sequence ID" value="NZ_BNCH01000001.1"/>
</dbReference>
<dbReference type="InterPro" id="IPR029063">
    <property type="entry name" value="SAM-dependent_MTases_sf"/>
</dbReference>
<dbReference type="Gene3D" id="3.40.50.150">
    <property type="entry name" value="Vaccinia Virus protein VP39"/>
    <property type="match status" value="1"/>
</dbReference>
<dbReference type="NCBIfam" id="TIGR01444">
    <property type="entry name" value="fkbM_fam"/>
    <property type="match status" value="1"/>
</dbReference>
<accession>A0ABQ3II07</accession>
<sequence length="249" mass="27315">MTVAWNGTRLLVDVNDHIGFQTYIRNEPFEMTVHAVARQLGLARGDVILDIGANIGTASIPICRELGCELAAVEASKDNAALLLRNISLNDVKARVDVVALCADTGADGFVKLHLRDGNRGANSLHAEWAATAGDTAFEWVPALTLDDYVNRSRIADRIRLIKIDVEGAELDVLRGGQGFLKTNTAPILMEYRIDAGDSTRDLLFQVLDGLCVDYEVHALDDRGNRQPFDRNTPYANVIFERRRLAAAA</sequence>
<dbReference type="PANTHER" id="PTHR34203">
    <property type="entry name" value="METHYLTRANSFERASE, FKBM FAMILY PROTEIN"/>
    <property type="match status" value="1"/>
</dbReference>
<protein>
    <recommendedName>
        <fullName evidence="1">Methyltransferase FkbM domain-containing protein</fullName>
    </recommendedName>
</protein>
<name>A0ABQ3II07_9RHOB</name>
<dbReference type="PANTHER" id="PTHR34203:SF15">
    <property type="entry name" value="SLL1173 PROTEIN"/>
    <property type="match status" value="1"/>
</dbReference>